<dbReference type="InterPro" id="IPR017946">
    <property type="entry name" value="PLC-like_Pdiesterase_TIM-brl"/>
</dbReference>
<accession>A0AAN6WQZ8</accession>
<dbReference type="Gene3D" id="3.20.20.190">
    <property type="entry name" value="Phosphatidylinositol (PI) phosphodiesterase"/>
    <property type="match status" value="1"/>
</dbReference>
<dbReference type="SUPFAM" id="SSF51695">
    <property type="entry name" value="PLC-like phosphodiesterases"/>
    <property type="match status" value="1"/>
</dbReference>
<dbReference type="GO" id="GO:0008081">
    <property type="term" value="F:phosphoric diester hydrolase activity"/>
    <property type="evidence" value="ECO:0007669"/>
    <property type="project" value="InterPro"/>
</dbReference>
<dbReference type="PROSITE" id="PS51704">
    <property type="entry name" value="GP_PDE"/>
    <property type="match status" value="1"/>
</dbReference>
<proteinExistence type="predicted"/>
<protein>
    <submittedName>
        <fullName evidence="2">PLC-like phosphodiesterase</fullName>
    </submittedName>
</protein>
<reference evidence="2" key="1">
    <citation type="journal article" date="2023" name="Mol. Phylogenet. Evol.">
        <title>Genome-scale phylogeny and comparative genomics of the fungal order Sordariales.</title>
        <authorList>
            <person name="Hensen N."/>
            <person name="Bonometti L."/>
            <person name="Westerberg I."/>
            <person name="Brannstrom I.O."/>
            <person name="Guillou S."/>
            <person name="Cros-Aarteil S."/>
            <person name="Calhoun S."/>
            <person name="Haridas S."/>
            <person name="Kuo A."/>
            <person name="Mondo S."/>
            <person name="Pangilinan J."/>
            <person name="Riley R."/>
            <person name="LaButti K."/>
            <person name="Andreopoulos B."/>
            <person name="Lipzen A."/>
            <person name="Chen C."/>
            <person name="Yan M."/>
            <person name="Daum C."/>
            <person name="Ng V."/>
            <person name="Clum A."/>
            <person name="Steindorff A."/>
            <person name="Ohm R.A."/>
            <person name="Martin F."/>
            <person name="Silar P."/>
            <person name="Natvig D.O."/>
            <person name="Lalanne C."/>
            <person name="Gautier V."/>
            <person name="Ament-Velasquez S.L."/>
            <person name="Kruys A."/>
            <person name="Hutchinson M.I."/>
            <person name="Powell A.J."/>
            <person name="Barry K."/>
            <person name="Miller A.N."/>
            <person name="Grigoriev I.V."/>
            <person name="Debuchy R."/>
            <person name="Gladieux P."/>
            <person name="Hiltunen Thoren M."/>
            <person name="Johannesson H."/>
        </authorList>
    </citation>
    <scope>NUCLEOTIDE SEQUENCE</scope>
    <source>
        <strain evidence="2">PSN309</strain>
    </source>
</reference>
<dbReference type="AlphaFoldDB" id="A0AAN6WQZ8"/>
<dbReference type="PANTHER" id="PTHR43805">
    <property type="entry name" value="GLYCEROPHOSPHORYL DIESTER PHOSPHODIESTERASE"/>
    <property type="match status" value="1"/>
</dbReference>
<dbReference type="PANTHER" id="PTHR43805:SF1">
    <property type="entry name" value="GP-PDE DOMAIN-CONTAINING PROTEIN"/>
    <property type="match status" value="1"/>
</dbReference>
<sequence>MHHQLGRMAVLPDQDKRFPQVIAHRGYKAAFPENTMAAFRGAVDVGVDGIETDLRLSRDGVVVLSHDASLVRCFGRNARVDGLDWEELSSLRTVRGEPKQSMARLVDLLSYLRETEAEEVWVLLDIKKDGNYAPGELFNALKRDLASTPVRSGSRTWEERVKLGVWDEEWIAACTRYLPDFPIVLLTPSPAFASSMLEQSSAKSLDLHFGLLNYTFAFGHRDRAFLKRARSLKTKEEKPMVFSWSDNDDMWMARSICNGVDGVITDDPGRFKELCSQWDDPWVRKQAETWTLWERIFCVGISMNVWIMEVTSWVMSWISPTDNGLMNVGVYK</sequence>
<feature type="domain" description="GP-PDE" evidence="1">
    <location>
        <begin position="19"/>
        <end position="275"/>
    </location>
</feature>
<evidence type="ECO:0000313" key="2">
    <source>
        <dbReference type="EMBL" id="KAK4185840.1"/>
    </source>
</evidence>
<dbReference type="Pfam" id="PF03009">
    <property type="entry name" value="GDPD"/>
    <property type="match status" value="1"/>
</dbReference>
<organism evidence="2 3">
    <name type="scientific">Podospora australis</name>
    <dbReference type="NCBI Taxonomy" id="1536484"/>
    <lineage>
        <taxon>Eukaryota</taxon>
        <taxon>Fungi</taxon>
        <taxon>Dikarya</taxon>
        <taxon>Ascomycota</taxon>
        <taxon>Pezizomycotina</taxon>
        <taxon>Sordariomycetes</taxon>
        <taxon>Sordariomycetidae</taxon>
        <taxon>Sordariales</taxon>
        <taxon>Podosporaceae</taxon>
        <taxon>Podospora</taxon>
    </lineage>
</organism>
<reference evidence="2" key="2">
    <citation type="submission" date="2023-05" db="EMBL/GenBank/DDBJ databases">
        <authorList>
            <consortium name="Lawrence Berkeley National Laboratory"/>
            <person name="Steindorff A."/>
            <person name="Hensen N."/>
            <person name="Bonometti L."/>
            <person name="Westerberg I."/>
            <person name="Brannstrom I.O."/>
            <person name="Guillou S."/>
            <person name="Cros-Aarteil S."/>
            <person name="Calhoun S."/>
            <person name="Haridas S."/>
            <person name="Kuo A."/>
            <person name="Mondo S."/>
            <person name="Pangilinan J."/>
            <person name="Riley R."/>
            <person name="Labutti K."/>
            <person name="Andreopoulos B."/>
            <person name="Lipzen A."/>
            <person name="Chen C."/>
            <person name="Yanf M."/>
            <person name="Daum C."/>
            <person name="Ng V."/>
            <person name="Clum A."/>
            <person name="Ohm R."/>
            <person name="Martin F."/>
            <person name="Silar P."/>
            <person name="Natvig D."/>
            <person name="Lalanne C."/>
            <person name="Gautier V."/>
            <person name="Ament-Velasquez S.L."/>
            <person name="Kruys A."/>
            <person name="Hutchinson M.I."/>
            <person name="Powell A.J."/>
            <person name="Barry K."/>
            <person name="Miller A.N."/>
            <person name="Grigoriev I.V."/>
            <person name="Debuchy R."/>
            <person name="Gladieux P."/>
            <person name="Thoren M.H."/>
            <person name="Johannesson H."/>
        </authorList>
    </citation>
    <scope>NUCLEOTIDE SEQUENCE</scope>
    <source>
        <strain evidence="2">PSN309</strain>
    </source>
</reference>
<dbReference type="Proteomes" id="UP001302126">
    <property type="component" value="Unassembled WGS sequence"/>
</dbReference>
<keyword evidence="3" id="KW-1185">Reference proteome</keyword>
<dbReference type="InterPro" id="IPR030395">
    <property type="entry name" value="GP_PDE_dom"/>
</dbReference>
<evidence type="ECO:0000313" key="3">
    <source>
        <dbReference type="Proteomes" id="UP001302126"/>
    </source>
</evidence>
<dbReference type="GO" id="GO:0006629">
    <property type="term" value="P:lipid metabolic process"/>
    <property type="evidence" value="ECO:0007669"/>
    <property type="project" value="InterPro"/>
</dbReference>
<evidence type="ECO:0000259" key="1">
    <source>
        <dbReference type="PROSITE" id="PS51704"/>
    </source>
</evidence>
<comment type="caution">
    <text evidence="2">The sequence shown here is derived from an EMBL/GenBank/DDBJ whole genome shotgun (WGS) entry which is preliminary data.</text>
</comment>
<name>A0AAN6WQZ8_9PEZI</name>
<gene>
    <name evidence="2" type="ORF">QBC35DRAFT_502789</name>
</gene>
<dbReference type="EMBL" id="MU864438">
    <property type="protein sequence ID" value="KAK4185840.1"/>
    <property type="molecule type" value="Genomic_DNA"/>
</dbReference>